<evidence type="ECO:0000313" key="1">
    <source>
        <dbReference type="EMBL" id="AZE50246.1"/>
    </source>
</evidence>
<dbReference type="EMBL" id="CP027753">
    <property type="protein sequence ID" value="AZE50246.1"/>
    <property type="molecule type" value="Genomic_DNA"/>
</dbReference>
<organism evidence="1 2">
    <name type="scientific">Pseudomonas chlororaphis</name>
    <dbReference type="NCBI Taxonomy" id="587753"/>
    <lineage>
        <taxon>Bacteria</taxon>
        <taxon>Pseudomonadati</taxon>
        <taxon>Pseudomonadota</taxon>
        <taxon>Gammaproteobacteria</taxon>
        <taxon>Pseudomonadales</taxon>
        <taxon>Pseudomonadaceae</taxon>
        <taxon>Pseudomonas</taxon>
    </lineage>
</organism>
<evidence type="ECO:0000313" key="2">
    <source>
        <dbReference type="Proteomes" id="UP000268048"/>
    </source>
</evidence>
<accession>A0A3G7TVD6</accession>
<name>A0A3G7TVD6_9PSED</name>
<sequence length="42" mass="4645">MNLSRASLAPTGRWCFCRCEACPRCFCDLHSPVYVAPPTVSV</sequence>
<dbReference type="Proteomes" id="UP000268048">
    <property type="component" value="Chromosome"/>
</dbReference>
<protein>
    <submittedName>
        <fullName evidence="1">Uncharacterized protein</fullName>
    </submittedName>
</protein>
<gene>
    <name evidence="1" type="ORF">C4K04_4587</name>
</gene>
<proteinExistence type="predicted"/>
<dbReference type="AlphaFoldDB" id="A0A3G7TVD6"/>
<reference evidence="1 2" key="1">
    <citation type="submission" date="2018-03" db="EMBL/GenBank/DDBJ databases">
        <title>Diversity of phytobeneficial traits revealed by whole-genome analysis of worldwide-isolated phenazine-producing Pseudomonas spp.</title>
        <authorList>
            <person name="Biessy A."/>
            <person name="Novinscak A."/>
            <person name="Blom J."/>
            <person name="Leger G."/>
            <person name="Thomashow L.S."/>
            <person name="Cazorla F.M."/>
            <person name="Josic D."/>
            <person name="Filion M."/>
        </authorList>
    </citation>
    <scope>NUCLEOTIDE SEQUENCE [LARGE SCALE GENOMIC DNA]</scope>
    <source>
        <strain evidence="1 2">B25</strain>
    </source>
</reference>